<feature type="non-terminal residue" evidence="4">
    <location>
        <position position="1"/>
    </location>
</feature>
<feature type="domain" description="Proteasome activator complex subunit 4 C-terminal" evidence="3">
    <location>
        <begin position="2529"/>
        <end position="2615"/>
    </location>
</feature>
<dbReference type="GO" id="GO:0005634">
    <property type="term" value="C:nucleus"/>
    <property type="evidence" value="ECO:0007669"/>
    <property type="project" value="TreeGrafter"/>
</dbReference>
<feature type="coiled-coil region" evidence="1">
    <location>
        <begin position="1363"/>
        <end position="1390"/>
    </location>
</feature>
<dbReference type="GO" id="GO:0005829">
    <property type="term" value="C:cytosol"/>
    <property type="evidence" value="ECO:0007669"/>
    <property type="project" value="TreeGrafter"/>
</dbReference>
<sequence length="2615" mass="293033">ANLHALPTGGVNSKVKKPFTRYSDRLLPIPSAQLNQYLDAEWGFLKERLCQVLSSGDVICQLPVILDSIHRYIIINGLRFPKPEQVALLRFSLSLVCCPSLDFVVSMAGLGLASAILKYFWSLPIKSVELNWRHFHELIDWLSISPEARANLLPWGQRNVGSLVDLIRVVKTLFDRGNMDEVPARDNESYARVIRPTCFKQILHVHSFPSEFLRYNQSNLVAKCLRLLVPHTRFWSAVSTFPIVTLIFHFPKDVIRLFALLARNCRGCVDWEPHLERVFCGLLRSMTLPNGPSSFADEHAATKPLVFHHYATLLINAIGPDRPDCPSTVIPRLEKFYKAVTHFCHPSNTSKSAAFLILFTRRLVMALYQRLRSELFPHPKQVAHFGSPPAEGLVCSRAPFTECLYSQIKQKIVPESILIALPILQYNLSVSQVDQLVGLLVPITVDYMLFSNLDCHLLTILHSIDFLARMRPRAVMPKLLACLEDGLSRPEAPLRYSRPLSALILSVASFSHVRFPVFQHGSMGNTDVESREAHQDAFAEQPEEHEEDELQVGDSEESIEPDTNSSDEMIREPDSGEMNNRKRQSAEFKPTISPPDKAHLAAFLYPEGRCQLMRLMNSLIAGFDPDYPDRFAATMACYSRLLPIQDYPVSASDELEESGLDQMEEVVTNVYARILEHLQFANDRSCVSHNVSNGESSIRTVTGDGRFIHRPHTAPEGRPRVPMESAILSNLTGLAVTMAISAGPNPIFRQRLLRLLVDAIFAAQWEPDTARLLACQLYWFSVNSRQSVISLQTLRDIESPETCSDTALFALELIWPRFMQLVEEVDSDQFFVYRGRVEPRLLALLYILPGSFSALHPSRLLEPSFFQRYLLPLLHLLSKLLYMSTGVSVITANIDWWLDEPKNHHMKDQSVCPALAEAASALLATLLRRLTTCSIDLTNFDLMATGSTSSTPETLFLTSNWWTPFISSRTMFELSQNLPAGINNFNSSNQIAPFWVVPCTRQRELAKQLVEIFLEPVICKLGEITSRLSPVSGITHMSGFEPGLSLSTQRDQLSALLIWLNNVLTGIADDLAPRMPDFAAQEQAYLTSQPFSQPDVTSAFANLPFFDCVLPDDTGKPTGLRELVFTLGLNLLDKIAELFRQADDSLSSEDIAHPESHEDIYDSAPTAPAQPSNSVGQLLNLSQIADLLSLIQTTGFNLGSNENYPCLLRTSRGPVGLYGKSLGAAACLRTVENNLKGIVLIPGIQQLCGSPCATDSQFFPFYCGSRLELPVRKGCSLLTWLATIQRRYLRLQSKRLQYPLTFAAAGLAAPNGCDECMIPTPLIRRLVQTMGVLATAPRRNDIRHCVSHQLTSNVLPKVAQVTAELASAMVDRLEDAVADVEQQAADAHLLPGSNESVVARLREAKFKLVTHRRRTCIKLLSDLFHKISQTHQDDEFVRLDPSIPARMWVAISAQAIHTSQAEEDPSTNQTLTPAERRYRRTAQDQLEKLVLEVYGKASIFPLRFLLHFPTQRDQIPSSSWLARVYDEAENLLTAFHSPRTASLSQTNPEILQVVTKRRIVCQRFLSDLLDRCLSKCEAILVSRGSEPTRGTAGQALVARLLSLLPRHVDPPLTPSWLPHTVLLAPPPPPPPLDLLSTALHLVLSHQPEVAEAACNYLQDMLFLLLLRHRSCPVVLRDPAQIAGQKLGTSVLQNDPPVPCPRPDNIFLLFDPDARILATDESYRNHHHLPTANIGFTYLPTEVYSKDPFYEPAYPVFSPDNGELDVSKTDWLDHLDTTDENGQLTRDCLCFLARNLASPTAEVRQFWLTLADRLLHLHRRPSKRLFPISSFLRVCALSFGPNPFVHHAEAFFHALLPICPEGLVRKFDGLTEVVGPAWFRHGLVEFTIGTLNWPRTWRYYYLGRVLPRLVATYERNALSVTTVGLAQSAAGQVHPALLDDIGASLSYASSYSGVGSCEQASTFQSDFKQTPVQEHSNEVHPALDPHDTVSQSQAGGPLDRLAFFSPILFSCLCHFEGLDISTLHPLWDWIQSGVMDCARKLNGFTVPTNSEATCGHSPVVKAPMESAVQSKDECPICMLNRCMPLAHRRVFYAHLCVTFIICLGWKASKLFPYLSTCLPFKGDPKNHDSASQAQLTWFQKACDNSVWIRDLAADIAVFRASVACDDIFYARRVPISLLPCKKTENLNNVRSRIETLTELRLFWWSVCSQLDDVEPIGHQFVSNVFLPHLIRDTLTVLRLKGYESSNKSCPLPSLEPLYADYSWPYSEGDLLEKSGREKCVEVRPLTNRLRCIYAAVPALLSWAFPVAPLIHSNQDPDNASMLHFLIALTPLLADVCSMGNLYKRISHQLAMGTFGSAGFARTPNDGVGDEHVDGLESGAELLLSRFSLIPLCGNAEPEIAVKACLDITHHFLKHSSWKTRGVGLLLLRNLVIMNLPSFWTLEHRNTESGLDAASFFQRIRQSFVNLLADPWVEVCHLAMCALAVLIQMGALKFEEEWVEELIRKTKTPYSRRNWSNPSTEDVTTYQSAIRERHAGVLGLAAFVHAYPYTTPEFLPRIITELAVHVHDPQPIEKTVRDSLSSYSRSHQDTWHEQKQMFTDEQLEEYLSVVSAAAYYI</sequence>
<protein>
    <submittedName>
        <fullName evidence="4">HEAT repeat protein</fullName>
    </submittedName>
</protein>
<feature type="region of interest" description="Disordered" evidence="2">
    <location>
        <begin position="524"/>
        <end position="593"/>
    </location>
</feature>
<accession>A0A1S8X285</accession>
<dbReference type="GO" id="GO:0070628">
    <property type="term" value="F:proteasome binding"/>
    <property type="evidence" value="ECO:0007669"/>
    <property type="project" value="InterPro"/>
</dbReference>
<evidence type="ECO:0000313" key="5">
    <source>
        <dbReference type="Proteomes" id="UP000243686"/>
    </source>
</evidence>
<feature type="compositionally biased region" description="Basic and acidic residues" evidence="2">
    <location>
        <begin position="528"/>
        <end position="537"/>
    </location>
</feature>
<feature type="compositionally biased region" description="Acidic residues" evidence="2">
    <location>
        <begin position="541"/>
        <end position="560"/>
    </location>
</feature>
<evidence type="ECO:0000313" key="4">
    <source>
        <dbReference type="EMBL" id="OON20828.1"/>
    </source>
</evidence>
<keyword evidence="1" id="KW-0175">Coiled coil</keyword>
<dbReference type="InterPro" id="IPR021843">
    <property type="entry name" value="PSME4_C"/>
</dbReference>
<keyword evidence="5" id="KW-1185">Reference proteome</keyword>
<dbReference type="EMBL" id="KV892420">
    <property type="protein sequence ID" value="OON20828.1"/>
    <property type="molecule type" value="Genomic_DNA"/>
</dbReference>
<dbReference type="GO" id="GO:0010499">
    <property type="term" value="P:proteasomal ubiquitin-independent protein catabolic process"/>
    <property type="evidence" value="ECO:0007669"/>
    <property type="project" value="TreeGrafter"/>
</dbReference>
<feature type="region of interest" description="Disordered" evidence="2">
    <location>
        <begin position="1458"/>
        <end position="1478"/>
    </location>
</feature>
<organism evidence="4 5">
    <name type="scientific">Opisthorchis viverrini</name>
    <name type="common">Southeast Asian liver fluke</name>
    <dbReference type="NCBI Taxonomy" id="6198"/>
    <lineage>
        <taxon>Eukaryota</taxon>
        <taxon>Metazoa</taxon>
        <taxon>Spiralia</taxon>
        <taxon>Lophotrochozoa</taxon>
        <taxon>Platyhelminthes</taxon>
        <taxon>Trematoda</taxon>
        <taxon>Digenea</taxon>
        <taxon>Opisthorchiida</taxon>
        <taxon>Opisthorchiata</taxon>
        <taxon>Opisthorchiidae</taxon>
        <taxon>Opisthorchis</taxon>
    </lineage>
</organism>
<name>A0A1S8X285_OPIVI</name>
<evidence type="ECO:0000256" key="2">
    <source>
        <dbReference type="SAM" id="MobiDB-lite"/>
    </source>
</evidence>
<evidence type="ECO:0000256" key="1">
    <source>
        <dbReference type="SAM" id="Coils"/>
    </source>
</evidence>
<dbReference type="GO" id="GO:0016504">
    <property type="term" value="F:peptidase activator activity"/>
    <property type="evidence" value="ECO:0007669"/>
    <property type="project" value="InterPro"/>
</dbReference>
<evidence type="ECO:0000259" key="3">
    <source>
        <dbReference type="Pfam" id="PF11919"/>
    </source>
</evidence>
<dbReference type="PANTHER" id="PTHR32170:SF3">
    <property type="entry name" value="PROTEASOME ACTIVATOR COMPLEX SUBUNIT 4"/>
    <property type="match status" value="1"/>
</dbReference>
<proteinExistence type="predicted"/>
<dbReference type="PANTHER" id="PTHR32170">
    <property type="entry name" value="PROTEASOME ACTIVATOR COMPLEX SUBUNIT 4"/>
    <property type="match status" value="1"/>
</dbReference>
<dbReference type="InterPro" id="IPR016024">
    <property type="entry name" value="ARM-type_fold"/>
</dbReference>
<dbReference type="Proteomes" id="UP000243686">
    <property type="component" value="Unassembled WGS sequence"/>
</dbReference>
<dbReference type="InterPro" id="IPR035309">
    <property type="entry name" value="PSME4"/>
</dbReference>
<dbReference type="Pfam" id="PF11919">
    <property type="entry name" value="PSME4_C"/>
    <property type="match status" value="1"/>
</dbReference>
<reference evidence="4 5" key="1">
    <citation type="submission" date="2015-03" db="EMBL/GenBank/DDBJ databases">
        <title>Draft genome of the nematode, Opisthorchis viverrini.</title>
        <authorList>
            <person name="Mitreva M."/>
        </authorList>
    </citation>
    <scope>NUCLEOTIDE SEQUENCE [LARGE SCALE GENOMIC DNA]</scope>
    <source>
        <strain evidence="4">Khon Kaen</strain>
    </source>
</reference>
<gene>
    <name evidence="4" type="ORF">X801_03285</name>
</gene>
<dbReference type="SUPFAM" id="SSF48371">
    <property type="entry name" value="ARM repeat"/>
    <property type="match status" value="1"/>
</dbReference>